<evidence type="ECO:0000256" key="2">
    <source>
        <dbReference type="ARBA" id="ARBA00023125"/>
    </source>
</evidence>
<evidence type="ECO:0000259" key="4">
    <source>
        <dbReference type="PROSITE" id="PS50042"/>
    </source>
</evidence>
<evidence type="ECO:0000259" key="5">
    <source>
        <dbReference type="PROSITE" id="PS51063"/>
    </source>
</evidence>
<evidence type="ECO:0000313" key="7">
    <source>
        <dbReference type="Proteomes" id="UP000249842"/>
    </source>
</evidence>
<comment type="caution">
    <text evidence="6">The sequence shown here is derived from an EMBL/GenBank/DDBJ whole genome shotgun (WGS) entry which is preliminary data.</text>
</comment>
<dbReference type="SUPFAM" id="SSF51206">
    <property type="entry name" value="cAMP-binding domain-like"/>
    <property type="match status" value="1"/>
</dbReference>
<dbReference type="InterPro" id="IPR012318">
    <property type="entry name" value="HTH_CRP"/>
</dbReference>
<sequence>MKVGPEFLRTAPNRLQLFQRNTAIFHEGDRAEAVYVVQRGCVRLQFNSEDGQREVIAFYFPGDVIFALPETHRASAEAVSETVLAKVSRAALWEVAVARPQIARALLALAQESLSVLAQHLGRLTHATALERVTWFLGWLSERTSAAGSGLFPVPMTRRDIADYLGVAPETVSRLFRRLEDRGELRKAGSRCYVYRPRRAAAARASDTPAVAA</sequence>
<dbReference type="CDD" id="cd00092">
    <property type="entry name" value="HTH_CRP"/>
    <property type="match status" value="1"/>
</dbReference>
<dbReference type="SMART" id="SM00419">
    <property type="entry name" value="HTH_CRP"/>
    <property type="match status" value="1"/>
</dbReference>
<accession>A0A328B725</accession>
<protein>
    <submittedName>
        <fullName evidence="6">Transcriptional regulator</fullName>
    </submittedName>
</protein>
<dbReference type="OrthoDB" id="7584044at2"/>
<evidence type="ECO:0000256" key="1">
    <source>
        <dbReference type="ARBA" id="ARBA00023015"/>
    </source>
</evidence>
<keyword evidence="3" id="KW-0804">Transcription</keyword>
<dbReference type="Proteomes" id="UP000249842">
    <property type="component" value="Unassembled WGS sequence"/>
</dbReference>
<dbReference type="InterPro" id="IPR000595">
    <property type="entry name" value="cNMP-bd_dom"/>
</dbReference>
<keyword evidence="2" id="KW-0238">DNA-binding</keyword>
<feature type="domain" description="HTH crp-type" evidence="5">
    <location>
        <begin position="127"/>
        <end position="198"/>
    </location>
</feature>
<dbReference type="GO" id="GO:0003677">
    <property type="term" value="F:DNA binding"/>
    <property type="evidence" value="ECO:0007669"/>
    <property type="project" value="UniProtKB-KW"/>
</dbReference>
<dbReference type="InterPro" id="IPR018335">
    <property type="entry name" value="Tscrpt_reg_HTH_Crp-type_CS"/>
</dbReference>
<dbReference type="PROSITE" id="PS00042">
    <property type="entry name" value="HTH_CRP_1"/>
    <property type="match status" value="1"/>
</dbReference>
<dbReference type="GO" id="GO:0003700">
    <property type="term" value="F:DNA-binding transcription factor activity"/>
    <property type="evidence" value="ECO:0007669"/>
    <property type="project" value="InterPro"/>
</dbReference>
<dbReference type="PROSITE" id="PS50042">
    <property type="entry name" value="CNMP_BINDING_3"/>
    <property type="match status" value="1"/>
</dbReference>
<dbReference type="EMBL" id="QFYP01000001">
    <property type="protein sequence ID" value="RAK60818.1"/>
    <property type="molecule type" value="Genomic_DNA"/>
</dbReference>
<dbReference type="InterPro" id="IPR050397">
    <property type="entry name" value="Env_Response_Regulators"/>
</dbReference>
<dbReference type="Gene3D" id="2.60.120.10">
    <property type="entry name" value="Jelly Rolls"/>
    <property type="match status" value="1"/>
</dbReference>
<name>A0A328B725_9CAUL</name>
<organism evidence="6 7">
    <name type="scientific">Phenylobacterium hankyongense</name>
    <dbReference type="NCBI Taxonomy" id="1813876"/>
    <lineage>
        <taxon>Bacteria</taxon>
        <taxon>Pseudomonadati</taxon>
        <taxon>Pseudomonadota</taxon>
        <taxon>Alphaproteobacteria</taxon>
        <taxon>Caulobacterales</taxon>
        <taxon>Caulobacteraceae</taxon>
        <taxon>Phenylobacterium</taxon>
    </lineage>
</organism>
<reference evidence="7" key="1">
    <citation type="submission" date="2018-05" db="EMBL/GenBank/DDBJ databases">
        <authorList>
            <person name="Li X."/>
        </authorList>
    </citation>
    <scope>NUCLEOTIDE SEQUENCE [LARGE SCALE GENOMIC DNA]</scope>
    <source>
        <strain evidence="7">HKS-05</strain>
    </source>
</reference>
<proteinExistence type="predicted"/>
<keyword evidence="7" id="KW-1185">Reference proteome</keyword>
<dbReference type="Gene3D" id="1.10.10.10">
    <property type="entry name" value="Winged helix-like DNA-binding domain superfamily/Winged helix DNA-binding domain"/>
    <property type="match status" value="1"/>
</dbReference>
<dbReference type="PANTHER" id="PTHR24567:SF75">
    <property type="entry name" value="FUMARATE AND NITRATE REDUCTION REGULATORY PROTEIN"/>
    <property type="match status" value="1"/>
</dbReference>
<dbReference type="PANTHER" id="PTHR24567">
    <property type="entry name" value="CRP FAMILY TRANSCRIPTIONAL REGULATORY PROTEIN"/>
    <property type="match status" value="1"/>
</dbReference>
<dbReference type="InterPro" id="IPR036388">
    <property type="entry name" value="WH-like_DNA-bd_sf"/>
</dbReference>
<dbReference type="PROSITE" id="PS51063">
    <property type="entry name" value="HTH_CRP_2"/>
    <property type="match status" value="1"/>
</dbReference>
<keyword evidence="1" id="KW-0805">Transcription regulation</keyword>
<dbReference type="CDD" id="cd00038">
    <property type="entry name" value="CAP_ED"/>
    <property type="match status" value="1"/>
</dbReference>
<dbReference type="PRINTS" id="PR00034">
    <property type="entry name" value="HTHCRP"/>
</dbReference>
<gene>
    <name evidence="6" type="ORF">DJ021_13870</name>
</gene>
<dbReference type="InterPro" id="IPR036390">
    <property type="entry name" value="WH_DNA-bd_sf"/>
</dbReference>
<dbReference type="RefSeq" id="WP_111458110.1">
    <property type="nucleotide sequence ID" value="NZ_QFYP01000001.1"/>
</dbReference>
<evidence type="ECO:0000256" key="3">
    <source>
        <dbReference type="ARBA" id="ARBA00023163"/>
    </source>
</evidence>
<dbReference type="AlphaFoldDB" id="A0A328B725"/>
<dbReference type="SUPFAM" id="SSF46785">
    <property type="entry name" value="Winged helix' DNA-binding domain"/>
    <property type="match status" value="1"/>
</dbReference>
<dbReference type="SMART" id="SM00100">
    <property type="entry name" value="cNMP"/>
    <property type="match status" value="1"/>
</dbReference>
<dbReference type="InterPro" id="IPR018490">
    <property type="entry name" value="cNMP-bd_dom_sf"/>
</dbReference>
<dbReference type="GO" id="GO:0005829">
    <property type="term" value="C:cytosol"/>
    <property type="evidence" value="ECO:0007669"/>
    <property type="project" value="TreeGrafter"/>
</dbReference>
<dbReference type="Pfam" id="PF13545">
    <property type="entry name" value="HTH_Crp_2"/>
    <property type="match status" value="1"/>
</dbReference>
<dbReference type="Pfam" id="PF00027">
    <property type="entry name" value="cNMP_binding"/>
    <property type="match status" value="1"/>
</dbReference>
<evidence type="ECO:0000313" key="6">
    <source>
        <dbReference type="EMBL" id="RAK60818.1"/>
    </source>
</evidence>
<feature type="domain" description="Cyclic nucleotide-binding" evidence="4">
    <location>
        <begin position="18"/>
        <end position="95"/>
    </location>
</feature>
<dbReference type="InterPro" id="IPR014710">
    <property type="entry name" value="RmlC-like_jellyroll"/>
</dbReference>